<dbReference type="Proteomes" id="UP000481153">
    <property type="component" value="Unassembled WGS sequence"/>
</dbReference>
<sequence>MAKKTAFVTGATGFLGTHIVNSLLRDGWHITAFVRATSKTKALEERGVVCVVGQIRDAESIAAVMPSNVDAVFHAAAMLTLWQPKHAEQWEDNVTATEAMLTAARKKNAKKFVFVSSVSAYGYKHEYVHEGMPQEGDKSPVNYNRTKFAAEERVRAAVAEGLDAVIVNPAHIIGPYDHQAWSHFLILIATNSLPAIPPGGGAFCYAPHVADAIVAAAERGRTGANYLLGGGDATFYDFVMIASRLLGKNETRQPLSPYLMGWIGWLNDLYSWLVTGTEPSLTYEGALKVSANVKVSGTTAQDELGYKTMTLEESLPPTIEWLRANHYI</sequence>
<comment type="caution">
    <text evidence="2">The sequence shown here is derived from an EMBL/GenBank/DDBJ whole genome shotgun (WGS) entry which is preliminary data.</text>
</comment>
<name>A0A6G0XL52_9STRA</name>
<evidence type="ECO:0000313" key="2">
    <source>
        <dbReference type="EMBL" id="KAF0741099.1"/>
    </source>
</evidence>
<dbReference type="Gene3D" id="3.40.50.720">
    <property type="entry name" value="NAD(P)-binding Rossmann-like Domain"/>
    <property type="match status" value="1"/>
</dbReference>
<dbReference type="InterPro" id="IPR051783">
    <property type="entry name" value="NAD(P)-dependent_oxidoreduct"/>
</dbReference>
<dbReference type="VEuPathDB" id="FungiDB:AeMF1_001847"/>
<feature type="domain" description="NAD-dependent epimerase/dehydratase" evidence="1">
    <location>
        <begin position="7"/>
        <end position="229"/>
    </location>
</feature>
<reference evidence="2 3" key="1">
    <citation type="submission" date="2019-07" db="EMBL/GenBank/DDBJ databases">
        <title>Genomics analysis of Aphanomyces spp. identifies a new class of oomycete effector associated with host adaptation.</title>
        <authorList>
            <person name="Gaulin E."/>
        </authorList>
    </citation>
    <scope>NUCLEOTIDE SEQUENCE [LARGE SCALE GENOMIC DNA]</scope>
    <source>
        <strain evidence="2 3">ATCC 201684</strain>
    </source>
</reference>
<dbReference type="Pfam" id="PF01370">
    <property type="entry name" value="Epimerase"/>
    <property type="match status" value="1"/>
</dbReference>
<dbReference type="GO" id="GO:0004029">
    <property type="term" value="F:aldehyde dehydrogenase (NAD+) activity"/>
    <property type="evidence" value="ECO:0007669"/>
    <property type="project" value="TreeGrafter"/>
</dbReference>
<keyword evidence="3" id="KW-1185">Reference proteome</keyword>
<dbReference type="GO" id="GO:0005737">
    <property type="term" value="C:cytoplasm"/>
    <property type="evidence" value="ECO:0007669"/>
    <property type="project" value="TreeGrafter"/>
</dbReference>
<dbReference type="EMBL" id="VJMJ01000041">
    <property type="protein sequence ID" value="KAF0741099.1"/>
    <property type="molecule type" value="Genomic_DNA"/>
</dbReference>
<dbReference type="InterPro" id="IPR036291">
    <property type="entry name" value="NAD(P)-bd_dom_sf"/>
</dbReference>
<evidence type="ECO:0000313" key="3">
    <source>
        <dbReference type="Proteomes" id="UP000481153"/>
    </source>
</evidence>
<dbReference type="SUPFAM" id="SSF51735">
    <property type="entry name" value="NAD(P)-binding Rossmann-fold domains"/>
    <property type="match status" value="1"/>
</dbReference>
<dbReference type="AlphaFoldDB" id="A0A6G0XL52"/>
<dbReference type="InterPro" id="IPR001509">
    <property type="entry name" value="Epimerase_deHydtase"/>
</dbReference>
<protein>
    <recommendedName>
        <fullName evidence="1">NAD-dependent epimerase/dehydratase domain-containing protein</fullName>
    </recommendedName>
</protein>
<accession>A0A6G0XL52</accession>
<evidence type="ECO:0000259" key="1">
    <source>
        <dbReference type="Pfam" id="PF01370"/>
    </source>
</evidence>
<dbReference type="PANTHER" id="PTHR48079:SF6">
    <property type="entry name" value="NAD(P)-BINDING DOMAIN-CONTAINING PROTEIN-RELATED"/>
    <property type="match status" value="1"/>
</dbReference>
<organism evidence="2 3">
    <name type="scientific">Aphanomyces euteiches</name>
    <dbReference type="NCBI Taxonomy" id="100861"/>
    <lineage>
        <taxon>Eukaryota</taxon>
        <taxon>Sar</taxon>
        <taxon>Stramenopiles</taxon>
        <taxon>Oomycota</taxon>
        <taxon>Saprolegniomycetes</taxon>
        <taxon>Saprolegniales</taxon>
        <taxon>Verrucalvaceae</taxon>
        <taxon>Aphanomyces</taxon>
    </lineage>
</organism>
<proteinExistence type="predicted"/>
<dbReference type="PANTHER" id="PTHR48079">
    <property type="entry name" value="PROTEIN YEEZ"/>
    <property type="match status" value="1"/>
</dbReference>
<gene>
    <name evidence="2" type="ORF">Ae201684_003668</name>
</gene>